<protein>
    <submittedName>
        <fullName evidence="2">Uncharacterized protein</fullName>
    </submittedName>
</protein>
<dbReference type="OrthoDB" id="47603at2"/>
<evidence type="ECO:0000256" key="1">
    <source>
        <dbReference type="SAM" id="Phobius"/>
    </source>
</evidence>
<dbReference type="AlphaFoldDB" id="A0A1M7G1N6"/>
<dbReference type="EMBL" id="FRCP01000006">
    <property type="protein sequence ID" value="SHM09799.1"/>
    <property type="molecule type" value="Genomic_DNA"/>
</dbReference>
<dbReference type="Proteomes" id="UP000184038">
    <property type="component" value="Unassembled WGS sequence"/>
</dbReference>
<dbReference type="CDD" id="cd09846">
    <property type="entry name" value="DUF1312"/>
    <property type="match status" value="1"/>
</dbReference>
<dbReference type="InterPro" id="IPR038690">
    <property type="entry name" value="NusG_2_sf"/>
</dbReference>
<keyword evidence="1" id="KW-0812">Transmembrane</keyword>
<proteinExistence type="predicted"/>
<evidence type="ECO:0000313" key="3">
    <source>
        <dbReference type="Proteomes" id="UP000184038"/>
    </source>
</evidence>
<dbReference type="STRING" id="1120996.SAMN02746066_00755"/>
<feature type="transmembrane region" description="Helical" evidence="1">
    <location>
        <begin position="7"/>
        <end position="26"/>
    </location>
</feature>
<accession>A0A1M7G1N6</accession>
<sequence length="130" mass="14566">MKFVKKTDMIIIGVILVFAVLFMVLYRTKFSDQPAVAEIYYYSDLVETVKLDKKVDKIFSIPQNSHVVFHLYEDGTLRFEESDCPDKVCINTGKIGMVGQSAACLPNGIVVKIVQKSGRTEDTVDIIVGK</sequence>
<dbReference type="Pfam" id="PF07009">
    <property type="entry name" value="NusG_II"/>
    <property type="match status" value="1"/>
</dbReference>
<keyword evidence="3" id="KW-1185">Reference proteome</keyword>
<reference evidence="2 3" key="1">
    <citation type="submission" date="2016-11" db="EMBL/GenBank/DDBJ databases">
        <authorList>
            <person name="Jaros S."/>
            <person name="Januszkiewicz K."/>
            <person name="Wedrychowicz H."/>
        </authorList>
    </citation>
    <scope>NUCLEOTIDE SEQUENCE [LARGE SCALE GENOMIC DNA]</scope>
    <source>
        <strain evidence="2 3">DSM 15930</strain>
    </source>
</reference>
<gene>
    <name evidence="2" type="ORF">SAMN02746066_00755</name>
</gene>
<name>A0A1M7G1N6_9FIRM</name>
<keyword evidence="1" id="KW-0472">Membrane</keyword>
<organism evidence="2 3">
    <name type="scientific">Anaerosporobacter mobilis DSM 15930</name>
    <dbReference type="NCBI Taxonomy" id="1120996"/>
    <lineage>
        <taxon>Bacteria</taxon>
        <taxon>Bacillati</taxon>
        <taxon>Bacillota</taxon>
        <taxon>Clostridia</taxon>
        <taxon>Lachnospirales</taxon>
        <taxon>Lachnospiraceae</taxon>
        <taxon>Anaerosporobacter</taxon>
    </lineage>
</organism>
<keyword evidence="1" id="KW-1133">Transmembrane helix</keyword>
<evidence type="ECO:0000313" key="2">
    <source>
        <dbReference type="EMBL" id="SHM09799.1"/>
    </source>
</evidence>
<dbReference type="RefSeq" id="WP_073283056.1">
    <property type="nucleotide sequence ID" value="NZ_FRCP01000006.1"/>
</dbReference>
<dbReference type="Gene3D" id="2.60.320.10">
    <property type="entry name" value="N-utilization substance G protein NusG, insert domain"/>
    <property type="match status" value="1"/>
</dbReference>